<name>A0AAN7T4U9_9EURO</name>
<evidence type="ECO:0000256" key="2">
    <source>
        <dbReference type="ARBA" id="ARBA00004922"/>
    </source>
</evidence>
<comment type="function">
    <text evidence="14">Transfers mannose from Dol-P-mannose to Ser or Thr residues on proteins.</text>
</comment>
<dbReference type="Gene3D" id="2.80.10.50">
    <property type="match status" value="1"/>
</dbReference>
<evidence type="ECO:0000313" key="16">
    <source>
        <dbReference type="EMBL" id="KAK5088204.1"/>
    </source>
</evidence>
<dbReference type="InterPro" id="IPR036300">
    <property type="entry name" value="MIR_dom_sf"/>
</dbReference>
<feature type="transmembrane region" description="Helical" evidence="14">
    <location>
        <begin position="148"/>
        <end position="168"/>
    </location>
</feature>
<comment type="caution">
    <text evidence="16">The sequence shown here is derived from an EMBL/GenBank/DDBJ whole genome shotgun (WGS) entry which is preliminary data.</text>
</comment>
<dbReference type="Pfam" id="PF16192">
    <property type="entry name" value="PMT_4TMC"/>
    <property type="match status" value="1"/>
</dbReference>
<dbReference type="GO" id="GO:0004169">
    <property type="term" value="F:dolichyl-phosphate-mannose-protein mannosyltransferase activity"/>
    <property type="evidence" value="ECO:0007669"/>
    <property type="project" value="UniProtKB-UniRule"/>
</dbReference>
<feature type="transmembrane region" description="Helical" evidence="14">
    <location>
        <begin position="230"/>
        <end position="263"/>
    </location>
</feature>
<keyword evidence="11 14" id="KW-0472">Membrane</keyword>
<feature type="domain" description="MIR" evidence="15">
    <location>
        <begin position="338"/>
        <end position="392"/>
    </location>
</feature>
<protein>
    <recommendedName>
        <fullName evidence="4 14">Dolichyl-phosphate-mannose--protein mannosyltransferase</fullName>
        <ecNumber evidence="4 14">2.4.1.109</ecNumber>
    </recommendedName>
</protein>
<evidence type="ECO:0000256" key="6">
    <source>
        <dbReference type="ARBA" id="ARBA00022679"/>
    </source>
</evidence>
<dbReference type="Proteomes" id="UP001309876">
    <property type="component" value="Unassembled WGS sequence"/>
</dbReference>
<dbReference type="PANTHER" id="PTHR10050">
    <property type="entry name" value="DOLICHYL-PHOSPHATE-MANNOSE--PROTEIN MANNOSYLTRANSFERASE"/>
    <property type="match status" value="1"/>
</dbReference>
<evidence type="ECO:0000256" key="3">
    <source>
        <dbReference type="ARBA" id="ARBA00007222"/>
    </source>
</evidence>
<feature type="domain" description="MIR" evidence="15">
    <location>
        <begin position="468"/>
        <end position="526"/>
    </location>
</feature>
<dbReference type="PANTHER" id="PTHR10050:SF46">
    <property type="entry name" value="PROTEIN O-MANNOSYL-TRANSFERASE 2"/>
    <property type="match status" value="1"/>
</dbReference>
<comment type="catalytic activity">
    <reaction evidence="12 14">
        <text>a di-trans,poly-cis-dolichyl beta-D-mannosyl phosphate + L-threonyl-[protein] = 3-O-(alpha-D-mannosyl)-L-threonyl-[protein] + a di-trans,poly-cis-dolichyl phosphate + H(+)</text>
        <dbReference type="Rhea" id="RHEA:53396"/>
        <dbReference type="Rhea" id="RHEA-COMP:11060"/>
        <dbReference type="Rhea" id="RHEA-COMP:13547"/>
        <dbReference type="Rhea" id="RHEA-COMP:19498"/>
        <dbReference type="Rhea" id="RHEA-COMP:19501"/>
        <dbReference type="ChEBI" id="CHEBI:15378"/>
        <dbReference type="ChEBI" id="CHEBI:30013"/>
        <dbReference type="ChEBI" id="CHEBI:57683"/>
        <dbReference type="ChEBI" id="CHEBI:58211"/>
        <dbReference type="ChEBI" id="CHEBI:137323"/>
        <dbReference type="EC" id="2.4.1.109"/>
    </reaction>
</comment>
<dbReference type="AlphaFoldDB" id="A0AAN7T4U9"/>
<keyword evidence="9 14" id="KW-0256">Endoplasmic reticulum</keyword>
<feature type="transmembrane region" description="Helical" evidence="14">
    <location>
        <begin position="672"/>
        <end position="690"/>
    </location>
</feature>
<gene>
    <name evidence="16" type="primary">PMT2</name>
    <name evidence="16" type="ORF">LTR05_002421</name>
</gene>
<comment type="similarity">
    <text evidence="3 14">Belongs to the glycosyltransferase 39 family.</text>
</comment>
<dbReference type="SMART" id="SM00472">
    <property type="entry name" value="MIR"/>
    <property type="match status" value="3"/>
</dbReference>
<evidence type="ECO:0000256" key="14">
    <source>
        <dbReference type="RuleBase" id="RU367007"/>
    </source>
</evidence>
<keyword evidence="8" id="KW-0677">Repeat</keyword>
<dbReference type="EC" id="2.4.1.109" evidence="4 14"/>
<evidence type="ECO:0000256" key="7">
    <source>
        <dbReference type="ARBA" id="ARBA00022692"/>
    </source>
</evidence>
<evidence type="ECO:0000256" key="11">
    <source>
        <dbReference type="ARBA" id="ARBA00023136"/>
    </source>
</evidence>
<dbReference type="EMBL" id="JAVRRJ010000002">
    <property type="protein sequence ID" value="KAK5088204.1"/>
    <property type="molecule type" value="Genomic_DNA"/>
</dbReference>
<dbReference type="InterPro" id="IPR016093">
    <property type="entry name" value="MIR_motif"/>
</dbReference>
<evidence type="ECO:0000256" key="12">
    <source>
        <dbReference type="ARBA" id="ARBA00045085"/>
    </source>
</evidence>
<keyword evidence="17" id="KW-1185">Reference proteome</keyword>
<evidence type="ECO:0000256" key="4">
    <source>
        <dbReference type="ARBA" id="ARBA00012839"/>
    </source>
</evidence>
<keyword evidence="6 14" id="KW-0808">Transferase</keyword>
<proteinExistence type="inferred from homology"/>
<evidence type="ECO:0000256" key="5">
    <source>
        <dbReference type="ARBA" id="ARBA00022676"/>
    </source>
</evidence>
<keyword evidence="10 14" id="KW-1133">Transmembrane helix</keyword>
<evidence type="ECO:0000256" key="8">
    <source>
        <dbReference type="ARBA" id="ARBA00022737"/>
    </source>
</evidence>
<evidence type="ECO:0000259" key="15">
    <source>
        <dbReference type="PROSITE" id="PS50919"/>
    </source>
</evidence>
<dbReference type="GO" id="GO:0005789">
    <property type="term" value="C:endoplasmic reticulum membrane"/>
    <property type="evidence" value="ECO:0007669"/>
    <property type="project" value="UniProtKB-SubCell"/>
</dbReference>
<evidence type="ECO:0000256" key="13">
    <source>
        <dbReference type="ARBA" id="ARBA00045102"/>
    </source>
</evidence>
<feature type="transmembrane region" description="Helical" evidence="14">
    <location>
        <begin position="197"/>
        <end position="218"/>
    </location>
</feature>
<dbReference type="CDD" id="cd23284">
    <property type="entry name" value="beta-trefoil_MIR_PMT2-like"/>
    <property type="match status" value="1"/>
</dbReference>
<dbReference type="SUPFAM" id="SSF82109">
    <property type="entry name" value="MIR domain"/>
    <property type="match status" value="1"/>
</dbReference>
<dbReference type="Pfam" id="PF02815">
    <property type="entry name" value="MIR"/>
    <property type="match status" value="1"/>
</dbReference>
<comment type="catalytic activity">
    <reaction evidence="13 14">
        <text>a di-trans,poly-cis-dolichyl beta-D-mannosyl phosphate + L-seryl-[protein] = 3-O-(alpha-D-mannosyl)-L-seryl-[protein] + a di-trans,poly-cis-dolichyl phosphate + H(+)</text>
        <dbReference type="Rhea" id="RHEA:17377"/>
        <dbReference type="Rhea" id="RHEA-COMP:9863"/>
        <dbReference type="Rhea" id="RHEA-COMP:13546"/>
        <dbReference type="Rhea" id="RHEA-COMP:19498"/>
        <dbReference type="Rhea" id="RHEA-COMP:19501"/>
        <dbReference type="ChEBI" id="CHEBI:15378"/>
        <dbReference type="ChEBI" id="CHEBI:29999"/>
        <dbReference type="ChEBI" id="CHEBI:57683"/>
        <dbReference type="ChEBI" id="CHEBI:58211"/>
        <dbReference type="ChEBI" id="CHEBI:137321"/>
        <dbReference type="EC" id="2.4.1.109"/>
    </reaction>
</comment>
<comment type="pathway">
    <text evidence="2 14">Protein modification; protein glycosylation.</text>
</comment>
<feature type="transmembrane region" description="Helical" evidence="14">
    <location>
        <begin position="646"/>
        <end position="666"/>
    </location>
</feature>
<reference evidence="16 17" key="1">
    <citation type="submission" date="2023-08" db="EMBL/GenBank/DDBJ databases">
        <title>Black Yeasts Isolated from many extreme environments.</title>
        <authorList>
            <person name="Coleine C."/>
            <person name="Stajich J.E."/>
            <person name="Selbmann L."/>
        </authorList>
    </citation>
    <scope>NUCLEOTIDE SEQUENCE [LARGE SCALE GENOMIC DNA]</scope>
    <source>
        <strain evidence="16 17">CCFEE 5910</strain>
    </source>
</reference>
<dbReference type="FunFam" id="2.80.10.50:FF:000012">
    <property type="entry name" value="Protein O-mannosyl-transferase 1"/>
    <property type="match status" value="1"/>
</dbReference>
<dbReference type="InterPro" id="IPR003342">
    <property type="entry name" value="ArnT-like_N"/>
</dbReference>
<sequence>MSTNYNAVTSGAAQGDINEVRRRNVQAYEKANGGHVVKLEAEDKKKLRKEPTFVDYLNEYEYIIAPLIFTIVALLTRLWKIGLSPIVTWDEAHFGKFGSHYLKREFYFDVHPPLGKMLVGLSGLLAGYNGSFEFKSGDTYPPELNYTFMRVFNALFGVVTVPCAYFIARDLGFKRPAVYWCTLMVLFDNSYATISRFILLDSMLLCFTFTTVMCWARLHTLRNKSWSIEWMIWMMLTGISIGCVCSVKWVGLFVTALVGLYTAHDLWNKFGDLEMSPVELGAHLVFRVFTLILIPTTVYMASFKAHFVILENSGPGDAQMSSLFQANLRGTEVGKDSPLEIAYGSRVTIKNMGYGGGLLHSHIQTYPEGSQQQQVTCYHHKDANNDWFFYPNRSEPEFDFDAPLRFVRDGSVVRFLHTSTGRNLHSHSVAAPVTKADYEVSCYGNLTVGDTKDHWVVEVVNDAASSDRSRIRTLTTSFRLRHTDLNCYLRAGTVNLPQWGFKQIETTCVKQNNPRDVYTHWNVESHVNDKLPPGNAKMYRSPFLRDFIHLNVAMMTSNNALVPDPDKQDDLASAFWQWPLLHVGLRMCSWDDNVTKYFLLGNPLVYWGSTASLGVVGLIVAWYAVRWQRGYAELSFPDMEHIMYSGIYPLIGWFFHYFPFILMGRVTYVHHYYPALAFAIVTFVFVVDWMTQKMNNRVRWGLYSVLYALTIGLFVYFSPIVYGMQGSNHKYNYMRWFDRWRMSDKEFSWTGA</sequence>
<feature type="transmembrane region" description="Helical" evidence="14">
    <location>
        <begin position="702"/>
        <end position="724"/>
    </location>
</feature>
<keyword evidence="7 14" id="KW-0812">Transmembrane</keyword>
<evidence type="ECO:0000256" key="1">
    <source>
        <dbReference type="ARBA" id="ARBA00004477"/>
    </source>
</evidence>
<dbReference type="Pfam" id="PF02366">
    <property type="entry name" value="PMT"/>
    <property type="match status" value="1"/>
</dbReference>
<accession>A0AAN7T4U9</accession>
<comment type="subcellular location">
    <subcellularLocation>
        <location evidence="1 14">Endoplasmic reticulum membrane</location>
        <topology evidence="1 14">Multi-pass membrane protein</topology>
    </subcellularLocation>
</comment>
<feature type="transmembrane region" description="Helical" evidence="14">
    <location>
        <begin position="62"/>
        <end position="79"/>
    </location>
</feature>
<dbReference type="PROSITE" id="PS50919">
    <property type="entry name" value="MIR"/>
    <property type="match status" value="3"/>
</dbReference>
<dbReference type="InterPro" id="IPR032421">
    <property type="entry name" value="PMT_4TMC"/>
</dbReference>
<feature type="transmembrane region" description="Helical" evidence="14">
    <location>
        <begin position="604"/>
        <end position="625"/>
    </location>
</feature>
<evidence type="ECO:0000256" key="9">
    <source>
        <dbReference type="ARBA" id="ARBA00022824"/>
    </source>
</evidence>
<evidence type="ECO:0000256" key="10">
    <source>
        <dbReference type="ARBA" id="ARBA00022989"/>
    </source>
</evidence>
<feature type="transmembrane region" description="Helical" evidence="14">
    <location>
        <begin position="284"/>
        <end position="303"/>
    </location>
</feature>
<organism evidence="16 17">
    <name type="scientific">Lithohypha guttulata</name>
    <dbReference type="NCBI Taxonomy" id="1690604"/>
    <lineage>
        <taxon>Eukaryota</taxon>
        <taxon>Fungi</taxon>
        <taxon>Dikarya</taxon>
        <taxon>Ascomycota</taxon>
        <taxon>Pezizomycotina</taxon>
        <taxon>Eurotiomycetes</taxon>
        <taxon>Chaetothyriomycetidae</taxon>
        <taxon>Chaetothyriales</taxon>
        <taxon>Trichomeriaceae</taxon>
        <taxon>Lithohypha</taxon>
    </lineage>
</organism>
<keyword evidence="5 14" id="KW-0328">Glycosyltransferase</keyword>
<feature type="domain" description="MIR" evidence="15">
    <location>
        <begin position="404"/>
        <end position="460"/>
    </location>
</feature>
<dbReference type="InterPro" id="IPR027005">
    <property type="entry name" value="PMT-like"/>
</dbReference>
<evidence type="ECO:0000313" key="17">
    <source>
        <dbReference type="Proteomes" id="UP001309876"/>
    </source>
</evidence>